<comment type="similarity">
    <text evidence="1">Belongs to the ComF/GntX family.</text>
</comment>
<proteinExistence type="inferred from homology"/>
<dbReference type="InterPro" id="IPR044005">
    <property type="entry name" value="DZR_2"/>
</dbReference>
<dbReference type="InterPro" id="IPR000836">
    <property type="entry name" value="PRTase_dom"/>
</dbReference>
<organism evidence="4 5">
    <name type="scientific">candidate division CPR3 bacterium GW2011_GWF2_35_18</name>
    <dbReference type="NCBI Taxonomy" id="1618350"/>
    <lineage>
        <taxon>Bacteria</taxon>
        <taxon>Bacteria division CPR3</taxon>
    </lineage>
</organism>
<sequence length="227" mass="25942">MKILDSILDFLFPQKCLYCGQVGSVVCQNCVSQLPFPKTQICPICYNPSLIGKTHDFCQKRYNLDGLTFCFYYDDKIKEAIKKIKYRNLFSYVDELVARGISKLDLEQFKDFMIIPVPLHEKRLKSRGFNQAEIIGKVLSGKLNIQLRTDILKRVKDTSSQVKLNKKAREENIKDAFTVNSKVKFKNMKALLVDDIFTSGATLNECAKILKKAGVQKVWGFTLAHGK</sequence>
<dbReference type="EMBL" id="LBQB01000005">
    <property type="protein sequence ID" value="KKP69534.1"/>
    <property type="molecule type" value="Genomic_DNA"/>
</dbReference>
<comment type="caution">
    <text evidence="4">The sequence shown here is derived from an EMBL/GenBank/DDBJ whole genome shotgun (WGS) entry which is preliminary data.</text>
</comment>
<dbReference type="Proteomes" id="UP000034581">
    <property type="component" value="Unassembled WGS sequence"/>
</dbReference>
<dbReference type="Pfam" id="PF18912">
    <property type="entry name" value="DZR_2"/>
    <property type="match status" value="1"/>
</dbReference>
<name>A0A0G0BJ65_UNCC3</name>
<dbReference type="PANTHER" id="PTHR47505:SF1">
    <property type="entry name" value="DNA UTILIZATION PROTEIN YHGH"/>
    <property type="match status" value="1"/>
</dbReference>
<dbReference type="Pfam" id="PF00156">
    <property type="entry name" value="Pribosyltran"/>
    <property type="match status" value="1"/>
</dbReference>
<dbReference type="AlphaFoldDB" id="A0A0G0BJ65"/>
<protein>
    <submittedName>
        <fullName evidence="4">ComF family protein</fullName>
    </submittedName>
</protein>
<reference evidence="4 5" key="1">
    <citation type="journal article" date="2015" name="Nature">
        <title>rRNA introns, odd ribosomes, and small enigmatic genomes across a large radiation of phyla.</title>
        <authorList>
            <person name="Brown C.T."/>
            <person name="Hug L.A."/>
            <person name="Thomas B.C."/>
            <person name="Sharon I."/>
            <person name="Castelle C.J."/>
            <person name="Singh A."/>
            <person name="Wilkins M.J."/>
            <person name="Williams K.H."/>
            <person name="Banfield J.F."/>
        </authorList>
    </citation>
    <scope>NUCLEOTIDE SEQUENCE [LARGE SCALE GENOMIC DNA]</scope>
</reference>
<dbReference type="Gene3D" id="3.40.50.2020">
    <property type="match status" value="1"/>
</dbReference>
<dbReference type="STRING" id="1618350.UR67_C0005G0023"/>
<evidence type="ECO:0000259" key="3">
    <source>
        <dbReference type="Pfam" id="PF18912"/>
    </source>
</evidence>
<feature type="domain" description="Phosphoribosyltransferase" evidence="2">
    <location>
        <begin position="136"/>
        <end position="218"/>
    </location>
</feature>
<evidence type="ECO:0000256" key="1">
    <source>
        <dbReference type="ARBA" id="ARBA00008007"/>
    </source>
</evidence>
<dbReference type="CDD" id="cd06223">
    <property type="entry name" value="PRTases_typeI"/>
    <property type="match status" value="1"/>
</dbReference>
<dbReference type="SUPFAM" id="SSF53271">
    <property type="entry name" value="PRTase-like"/>
    <property type="match status" value="1"/>
</dbReference>
<gene>
    <name evidence="4" type="ORF">UR67_C0005G0023</name>
</gene>
<evidence type="ECO:0000259" key="2">
    <source>
        <dbReference type="Pfam" id="PF00156"/>
    </source>
</evidence>
<accession>A0A0G0BJ65</accession>
<dbReference type="PANTHER" id="PTHR47505">
    <property type="entry name" value="DNA UTILIZATION PROTEIN YHGH"/>
    <property type="match status" value="1"/>
</dbReference>
<dbReference type="InterPro" id="IPR051910">
    <property type="entry name" value="ComF/GntX_DNA_util-trans"/>
</dbReference>
<feature type="domain" description="Double zinc ribbon" evidence="3">
    <location>
        <begin position="7"/>
        <end position="58"/>
    </location>
</feature>
<evidence type="ECO:0000313" key="5">
    <source>
        <dbReference type="Proteomes" id="UP000034581"/>
    </source>
</evidence>
<evidence type="ECO:0000313" key="4">
    <source>
        <dbReference type="EMBL" id="KKP69534.1"/>
    </source>
</evidence>
<dbReference type="InterPro" id="IPR029057">
    <property type="entry name" value="PRTase-like"/>
</dbReference>